<gene>
    <name evidence="1" type="ORF">LEA_17553</name>
</gene>
<dbReference type="SUPFAM" id="SSF52058">
    <property type="entry name" value="L domain-like"/>
    <property type="match status" value="1"/>
</dbReference>
<evidence type="ECO:0000313" key="1">
    <source>
        <dbReference type="EMBL" id="EKC51134.1"/>
    </source>
</evidence>
<dbReference type="Gene3D" id="3.80.10.10">
    <property type="entry name" value="Ribonuclease Inhibitor"/>
    <property type="match status" value="1"/>
</dbReference>
<sequence>MADYSLDNDSPFRQNSSIIKSVIIENGVTSIGNYSFSGCANLINITIPNSVTSIGSYAFSDCTSLTSVTIGNSVTSIGSSAF</sequence>
<organism evidence="1">
    <name type="scientific">human gut metagenome</name>
    <dbReference type="NCBI Taxonomy" id="408170"/>
    <lineage>
        <taxon>unclassified sequences</taxon>
        <taxon>metagenomes</taxon>
        <taxon>organismal metagenomes</taxon>
    </lineage>
</organism>
<comment type="caution">
    <text evidence="1">The sequence shown here is derived from an EMBL/GenBank/DDBJ whole genome shotgun (WGS) entry which is preliminary data.</text>
</comment>
<dbReference type="InterPro" id="IPR026906">
    <property type="entry name" value="LRR_5"/>
</dbReference>
<dbReference type="PANTHER" id="PTHR45661">
    <property type="entry name" value="SURFACE ANTIGEN"/>
    <property type="match status" value="1"/>
</dbReference>
<protein>
    <submittedName>
        <fullName evidence="1">Surface antigen BspA</fullName>
    </submittedName>
</protein>
<reference evidence="1" key="1">
    <citation type="journal article" date="2013" name="Environ. Microbiol.">
        <title>Microbiota from the distal guts of lean and obese adolescents exhibit partial functional redundancy besides clear differences in community structure.</title>
        <authorList>
            <person name="Ferrer M."/>
            <person name="Ruiz A."/>
            <person name="Lanza F."/>
            <person name="Haange S.B."/>
            <person name="Oberbach A."/>
            <person name="Till H."/>
            <person name="Bargiela R."/>
            <person name="Campoy C."/>
            <person name="Segura M.T."/>
            <person name="Richter M."/>
            <person name="von Bergen M."/>
            <person name="Seifert J."/>
            <person name="Suarez A."/>
        </authorList>
    </citation>
    <scope>NUCLEOTIDE SEQUENCE</scope>
</reference>
<dbReference type="EMBL" id="AJWY01012018">
    <property type="protein sequence ID" value="EKC51134.1"/>
    <property type="molecule type" value="Genomic_DNA"/>
</dbReference>
<name>K1S6L9_9ZZZZ</name>
<dbReference type="InterPro" id="IPR053139">
    <property type="entry name" value="Surface_bspA-like"/>
</dbReference>
<feature type="non-terminal residue" evidence="1">
    <location>
        <position position="82"/>
    </location>
</feature>
<dbReference type="Pfam" id="PF13306">
    <property type="entry name" value="LRR_5"/>
    <property type="match status" value="1"/>
</dbReference>
<proteinExistence type="predicted"/>
<accession>K1S6L9</accession>
<dbReference type="PANTHER" id="PTHR45661:SF3">
    <property type="entry name" value="IG-LIKE DOMAIN-CONTAINING PROTEIN"/>
    <property type="match status" value="1"/>
</dbReference>
<dbReference type="InterPro" id="IPR032675">
    <property type="entry name" value="LRR_dom_sf"/>
</dbReference>
<dbReference type="AlphaFoldDB" id="K1S6L9"/>